<dbReference type="PROSITE" id="PS51677">
    <property type="entry name" value="NODB"/>
    <property type="match status" value="1"/>
</dbReference>
<accession>A0A1Y2C597</accession>
<evidence type="ECO:0000259" key="3">
    <source>
        <dbReference type="PROSITE" id="PS51677"/>
    </source>
</evidence>
<feature type="domain" description="NodB homology" evidence="3">
    <location>
        <begin position="1"/>
        <end position="157"/>
    </location>
</feature>
<dbReference type="EMBL" id="MCGO01000029">
    <property type="protein sequence ID" value="ORY42220.1"/>
    <property type="molecule type" value="Genomic_DNA"/>
</dbReference>
<gene>
    <name evidence="4" type="ORF">BCR33DRAFT_306022</name>
</gene>
<comment type="caution">
    <text evidence="4">The sequence shown here is derived from an EMBL/GenBank/DDBJ whole genome shotgun (WGS) entry which is preliminary data.</text>
</comment>
<dbReference type="Proteomes" id="UP000193642">
    <property type="component" value="Unassembled WGS sequence"/>
</dbReference>
<dbReference type="GO" id="GO:0004099">
    <property type="term" value="F:chitin deacetylase activity"/>
    <property type="evidence" value="ECO:0007669"/>
    <property type="project" value="UniProtKB-ARBA"/>
</dbReference>
<dbReference type="Pfam" id="PF01522">
    <property type="entry name" value="Polysacc_deac_1"/>
    <property type="match status" value="1"/>
</dbReference>
<evidence type="ECO:0000313" key="5">
    <source>
        <dbReference type="Proteomes" id="UP000193642"/>
    </source>
</evidence>
<name>A0A1Y2C597_9FUNG</name>
<dbReference type="GO" id="GO:0009272">
    <property type="term" value="P:fungal-type cell wall biogenesis"/>
    <property type="evidence" value="ECO:0007669"/>
    <property type="project" value="UniProtKB-ARBA"/>
</dbReference>
<keyword evidence="1" id="KW-0479">Metal-binding</keyword>
<proteinExistence type="predicted"/>
<dbReference type="GO" id="GO:0016020">
    <property type="term" value="C:membrane"/>
    <property type="evidence" value="ECO:0007669"/>
    <property type="project" value="TreeGrafter"/>
</dbReference>
<dbReference type="OrthoDB" id="5547340at2759"/>
<dbReference type="InterPro" id="IPR002509">
    <property type="entry name" value="NODB_dom"/>
</dbReference>
<sequence length="186" mass="20417">MHATFWVIGSNVIDFPDILSSTYQSGHQLGCHTWSHPDLLTLTDDQVIAELVYGVKAIQEVTGIVPKYFRPPYGSVDARVQTLAASMGLTSVTWTVDTLDWSDVGFGNITLVPQAFQGWLDQNITLPISLEHDLFPDTVSVVKQSMDLLIKAGRVIKPVAECIGDADPYGNTILKDFFASGLFESK</sequence>
<reference evidence="4 5" key="1">
    <citation type="submission" date="2016-07" db="EMBL/GenBank/DDBJ databases">
        <title>Pervasive Adenine N6-methylation of Active Genes in Fungi.</title>
        <authorList>
            <consortium name="DOE Joint Genome Institute"/>
            <person name="Mondo S.J."/>
            <person name="Dannebaum R.O."/>
            <person name="Kuo R.C."/>
            <person name="Labutti K."/>
            <person name="Haridas S."/>
            <person name="Kuo A."/>
            <person name="Salamov A."/>
            <person name="Ahrendt S.R."/>
            <person name="Lipzen A."/>
            <person name="Sullivan W."/>
            <person name="Andreopoulos W.B."/>
            <person name="Clum A."/>
            <person name="Lindquist E."/>
            <person name="Daum C."/>
            <person name="Ramamoorthy G.K."/>
            <person name="Gryganskyi A."/>
            <person name="Culley D."/>
            <person name="Magnuson J.K."/>
            <person name="James T.Y."/>
            <person name="O'Malley M.A."/>
            <person name="Stajich J.E."/>
            <person name="Spatafora J.W."/>
            <person name="Visel A."/>
            <person name="Grigoriev I.V."/>
        </authorList>
    </citation>
    <scope>NUCLEOTIDE SEQUENCE [LARGE SCALE GENOMIC DNA]</scope>
    <source>
        <strain evidence="4 5">JEL800</strain>
    </source>
</reference>
<dbReference type="InterPro" id="IPR011330">
    <property type="entry name" value="Glyco_hydro/deAcase_b/a-brl"/>
</dbReference>
<protein>
    <submittedName>
        <fullName evidence="4">Glycoside hydrolase/deacetylase</fullName>
    </submittedName>
</protein>
<keyword evidence="5" id="KW-1185">Reference proteome</keyword>
<dbReference type="GO" id="GO:0046872">
    <property type="term" value="F:metal ion binding"/>
    <property type="evidence" value="ECO:0007669"/>
    <property type="project" value="UniProtKB-KW"/>
</dbReference>
<dbReference type="PANTHER" id="PTHR10587">
    <property type="entry name" value="GLYCOSYL TRANSFERASE-RELATED"/>
    <property type="match status" value="1"/>
</dbReference>
<dbReference type="STRING" id="329046.A0A1Y2C597"/>
<evidence type="ECO:0000313" key="4">
    <source>
        <dbReference type="EMBL" id="ORY42220.1"/>
    </source>
</evidence>
<dbReference type="Gene3D" id="3.20.20.370">
    <property type="entry name" value="Glycoside hydrolase/deacetylase"/>
    <property type="match status" value="1"/>
</dbReference>
<dbReference type="PANTHER" id="PTHR10587:SF133">
    <property type="entry name" value="CHITIN DEACETYLASE 1-RELATED"/>
    <property type="match status" value="1"/>
</dbReference>
<dbReference type="AlphaFoldDB" id="A0A1Y2C597"/>
<dbReference type="InterPro" id="IPR050248">
    <property type="entry name" value="Polysacc_deacetylase_ArnD"/>
</dbReference>
<dbReference type="SUPFAM" id="SSF88713">
    <property type="entry name" value="Glycoside hydrolase/deacetylase"/>
    <property type="match status" value="1"/>
</dbReference>
<keyword evidence="2 4" id="KW-0378">Hydrolase</keyword>
<evidence type="ECO:0000256" key="2">
    <source>
        <dbReference type="ARBA" id="ARBA00022801"/>
    </source>
</evidence>
<organism evidence="4 5">
    <name type="scientific">Rhizoclosmatium globosum</name>
    <dbReference type="NCBI Taxonomy" id="329046"/>
    <lineage>
        <taxon>Eukaryota</taxon>
        <taxon>Fungi</taxon>
        <taxon>Fungi incertae sedis</taxon>
        <taxon>Chytridiomycota</taxon>
        <taxon>Chytridiomycota incertae sedis</taxon>
        <taxon>Chytridiomycetes</taxon>
        <taxon>Chytridiales</taxon>
        <taxon>Chytriomycetaceae</taxon>
        <taxon>Rhizoclosmatium</taxon>
    </lineage>
</organism>
<evidence type="ECO:0000256" key="1">
    <source>
        <dbReference type="ARBA" id="ARBA00022723"/>
    </source>
</evidence>
<dbReference type="GO" id="GO:0005975">
    <property type="term" value="P:carbohydrate metabolic process"/>
    <property type="evidence" value="ECO:0007669"/>
    <property type="project" value="InterPro"/>
</dbReference>